<keyword evidence="1" id="KW-0472">Membrane</keyword>
<name>A0ABU8XQC5_9PROT</name>
<dbReference type="Proteomes" id="UP001375743">
    <property type="component" value="Unassembled WGS sequence"/>
</dbReference>
<organism evidence="2 3">
    <name type="scientific">Benzoatithermus flavus</name>
    <dbReference type="NCBI Taxonomy" id="3108223"/>
    <lineage>
        <taxon>Bacteria</taxon>
        <taxon>Pseudomonadati</taxon>
        <taxon>Pseudomonadota</taxon>
        <taxon>Alphaproteobacteria</taxon>
        <taxon>Geminicoccales</taxon>
        <taxon>Geminicoccaceae</taxon>
        <taxon>Benzoatithermus</taxon>
    </lineage>
</organism>
<sequence length="229" mass="26053">MATDFGVPKSKLFPIRPRSPWFARPMQSLAFILAVNWCLQGMRGMDRKELAFRLPAELVLALLLAAAAGWWLEAPMALLSGLVAAHTMSFTLNGQLWVCVRYARFWHREPAALERFLLAAAADLRTRPRLREAVCIGSRGDRGVIRSERSDLDLRLVFPPGARAWLAVNLLLLRLRAEAFLRLIPLDLYAYDSPESLRRFDQRERLLVILDRDGRLATLFPERVASFSP</sequence>
<dbReference type="RefSeq" id="WP_418159272.1">
    <property type="nucleotide sequence ID" value="NZ_JBBLZC010000008.1"/>
</dbReference>
<keyword evidence="1" id="KW-1133">Transmembrane helix</keyword>
<reference evidence="2 3" key="1">
    <citation type="submission" date="2024-01" db="EMBL/GenBank/DDBJ databases">
        <title>Multi-omics insights into the function and evolution of sodium benzoate biodegradation pathways in Benzoatithermus flavus gen. nov., sp. nov. from hot spring.</title>
        <authorList>
            <person name="Hu C.-J."/>
            <person name="Li W.-J."/>
        </authorList>
    </citation>
    <scope>NUCLEOTIDE SEQUENCE [LARGE SCALE GENOMIC DNA]</scope>
    <source>
        <strain evidence="2 3">SYSU G07066</strain>
    </source>
</reference>
<evidence type="ECO:0000313" key="3">
    <source>
        <dbReference type="Proteomes" id="UP001375743"/>
    </source>
</evidence>
<comment type="caution">
    <text evidence="2">The sequence shown here is derived from an EMBL/GenBank/DDBJ whole genome shotgun (WGS) entry which is preliminary data.</text>
</comment>
<accession>A0ABU8XQC5</accession>
<evidence type="ECO:0008006" key="4">
    <source>
        <dbReference type="Google" id="ProtNLM"/>
    </source>
</evidence>
<feature type="transmembrane region" description="Helical" evidence="1">
    <location>
        <begin position="21"/>
        <end position="39"/>
    </location>
</feature>
<evidence type="ECO:0000256" key="1">
    <source>
        <dbReference type="SAM" id="Phobius"/>
    </source>
</evidence>
<evidence type="ECO:0000313" key="2">
    <source>
        <dbReference type="EMBL" id="MEK0083422.1"/>
    </source>
</evidence>
<keyword evidence="1" id="KW-0812">Transmembrane</keyword>
<feature type="transmembrane region" description="Helical" evidence="1">
    <location>
        <begin position="51"/>
        <end position="72"/>
    </location>
</feature>
<feature type="transmembrane region" description="Helical" evidence="1">
    <location>
        <begin position="78"/>
        <end position="100"/>
    </location>
</feature>
<gene>
    <name evidence="2" type="ORF">U1T56_09690</name>
</gene>
<dbReference type="EMBL" id="JBBLZC010000008">
    <property type="protein sequence ID" value="MEK0083422.1"/>
    <property type="molecule type" value="Genomic_DNA"/>
</dbReference>
<proteinExistence type="predicted"/>
<protein>
    <recommendedName>
        <fullName evidence="4">Polymerase nucleotidyl transferase domain-containing protein</fullName>
    </recommendedName>
</protein>
<keyword evidence="3" id="KW-1185">Reference proteome</keyword>